<dbReference type="EMBL" id="JADPMR010000001">
    <property type="protein sequence ID" value="MBF8999216.1"/>
    <property type="molecule type" value="Genomic_DNA"/>
</dbReference>
<comment type="caution">
    <text evidence="1">The sequence shown here is derived from an EMBL/GenBank/DDBJ whole genome shotgun (WGS) entry which is preliminary data.</text>
</comment>
<reference evidence="1 2" key="1">
    <citation type="submission" date="2020-11" db="EMBL/GenBank/DDBJ databases">
        <title>Vibrio nitrifigilis sp. nov., a marine nitrogen-fixing bacterium isolated from the lagoon sediment of an islet inside an atoll.</title>
        <authorList>
            <person name="Wang L.-T."/>
            <person name="Shieh W.Y."/>
        </authorList>
    </citation>
    <scope>NUCLEOTIDE SEQUENCE [LARGE SCALE GENOMIC DNA]</scope>
    <source>
        <strain evidence="1 2">NFV-1</strain>
    </source>
</reference>
<proteinExistence type="predicted"/>
<evidence type="ECO:0000313" key="2">
    <source>
        <dbReference type="Proteomes" id="UP000597206"/>
    </source>
</evidence>
<dbReference type="RefSeq" id="WP_196122419.1">
    <property type="nucleotide sequence ID" value="NZ_JADPMR010000001.1"/>
</dbReference>
<dbReference type="Proteomes" id="UP000597206">
    <property type="component" value="Unassembled WGS sequence"/>
</dbReference>
<keyword evidence="2" id="KW-1185">Reference proteome</keyword>
<name>A0ABS0GA03_9VIBR</name>
<gene>
    <name evidence="1" type="ORF">I1A42_01275</name>
</gene>
<protein>
    <submittedName>
        <fullName evidence="1">DUF1127 domain-containing protein</fullName>
    </submittedName>
</protein>
<evidence type="ECO:0000313" key="1">
    <source>
        <dbReference type="EMBL" id="MBF8999216.1"/>
    </source>
</evidence>
<accession>A0ABS0GA03</accession>
<sequence length="84" mass="9933">MSQSIYLKIAVLFVRADLRREERQWRRQVRRSAYDVPWDNAHLLRDIGLEPDGRAIGTVSIPDSVKAERRIRHIRRVLTSRIPT</sequence>
<organism evidence="1 2">
    <name type="scientific">Vibrio nitrifigilis</name>
    <dbReference type="NCBI Taxonomy" id="2789781"/>
    <lineage>
        <taxon>Bacteria</taxon>
        <taxon>Pseudomonadati</taxon>
        <taxon>Pseudomonadota</taxon>
        <taxon>Gammaproteobacteria</taxon>
        <taxon>Vibrionales</taxon>
        <taxon>Vibrionaceae</taxon>
        <taxon>Vibrio</taxon>
    </lineage>
</organism>